<dbReference type="PANTHER" id="PTHR43289">
    <property type="entry name" value="MITOGEN-ACTIVATED PROTEIN KINASE KINASE KINASE 20-RELATED"/>
    <property type="match status" value="1"/>
</dbReference>
<feature type="domain" description="Protein kinase" evidence="9">
    <location>
        <begin position="183"/>
        <end position="476"/>
    </location>
</feature>
<dbReference type="InterPro" id="IPR000719">
    <property type="entry name" value="Prot_kinase_dom"/>
</dbReference>
<dbReference type="InterPro" id="IPR017441">
    <property type="entry name" value="Protein_kinase_ATP_BS"/>
</dbReference>
<keyword evidence="6 7" id="KW-0067">ATP-binding</keyword>
<proteinExistence type="predicted"/>
<keyword evidence="3" id="KW-0808">Transferase</keyword>
<sequence>MVGRWFQESPSEYAWEREGLDHLRRLLPDAGPYAAWATFSFTAVSGRINECDLFVAAPGGLYLVELKAHLGHVTNRGATWVFRKDGGGKRALRNPLHQVDRKAKELKILLDRAARDLRVTTPVPRIEPAVFLSAAGLRSELDEVQRTNVYGRDDDSTGLPWIWRDLLSLPGSLSEEFAARTLPRLMRQIGVEASTAHLRFGDDWVLDPRPLDTGPGWEDRLARRGTPVREVGRLRVYFAAAHAGAQARQDVERAARREYQVLRGVVHRGIAQAAQFGEHRGGHAILFRHHEADLRLDTWLDLHPAAGQARRLDLVRQLAEALRYAHSHSLHHRALAARSVHVSDEAVPVLRVIDWQTAARSAEVSGLTSLTPTVLDGKPWADGVRPYLAPEFDLPDADPVALDVFGLGALAHLLLTGEPPAPDRDGLLARLMADGGLRVPGAVPALEDLVHHATRADVVDRLDSVPAFLERLDAVTRTAASTMAADPLTAAPGQVVDRDWVVERVLGTGSTAQALLVGHGTDRRVFKIALDEERAQRLRAEAAILRVVGGGMVVRLLDGPRVLGGRTTLDLEFAGETALSARLRTEGRLDRRELERYGGDVLRALDQLAAKGVRHRDVKPDNFGMFRRADGASQLLLFDFSLADAPDLDTTAGTRLYADPFLGTAARPHYDDHAEWYAAAVTLHEMASGARPVWGDGLTDPRMTADQVPTIAVDLFEPALRDGLTAFFGRALHREAAHRFADLRDLTRAWQRVFTAPESAEPVVVAPPVEVTPTTALAASGLSPRAVVVTRELGLATAADLATAPLHVLTRRAAIGTRVRRELKHAHRAWADPEPRPVIVAPPRARRRIRIRRRTARVGVTSVVMAVALVLALTADQGQHGTAAPPPGAPRTTTPTGTSTTSRPAPAAPAAPGAIDLTTRLTVAASLPKGFRFGYTAVTATNTTATVREVTPSGTDGFAQIAVYAPGVLNATPYLSGEAVTVSGKPGYYLLDAPNVVQVGGITSHLPVVAVRYADNAWFTVRADTDGPDVRAKLTSIANAVQPGSASPQRFPIQFGALPAGLRPCLAVDGLDDPRVSAYPWDASLGLCDDRPGPGTQWPNGRFEDPGVAIMVMMGEDLTLYGPTGSQTTSFTPTEARANYGDFAVRFEVAANHADRYGEKELRGIVQGITHHSFAAKSTWFSGMDVFATL</sequence>
<dbReference type="InterPro" id="IPR011009">
    <property type="entry name" value="Kinase-like_dom_sf"/>
</dbReference>
<evidence type="ECO:0000256" key="2">
    <source>
        <dbReference type="ARBA" id="ARBA00022527"/>
    </source>
</evidence>
<evidence type="ECO:0000256" key="5">
    <source>
        <dbReference type="ARBA" id="ARBA00022777"/>
    </source>
</evidence>
<dbReference type="RefSeq" id="WP_253889559.1">
    <property type="nucleotide sequence ID" value="NZ_BAAAVB010000008.1"/>
</dbReference>
<keyword evidence="2 11" id="KW-0723">Serine/threonine-protein kinase</keyword>
<evidence type="ECO:0000256" key="8">
    <source>
        <dbReference type="SAM" id="MobiDB-lite"/>
    </source>
</evidence>
<comment type="caution">
    <text evidence="11">The sequence shown here is derived from an EMBL/GenBank/DDBJ whole genome shotgun (WGS) entry which is preliminary data.</text>
</comment>
<keyword evidence="12" id="KW-1185">Reference proteome</keyword>
<reference evidence="11 12" key="1">
    <citation type="submission" date="2022-06" db="EMBL/GenBank/DDBJ databases">
        <title>Genomic Encyclopedia of Archaeal and Bacterial Type Strains, Phase II (KMG-II): from individual species to whole genera.</title>
        <authorList>
            <person name="Goeker M."/>
        </authorList>
    </citation>
    <scope>NUCLEOTIDE SEQUENCE [LARGE SCALE GENOMIC DNA]</scope>
    <source>
        <strain evidence="11 12">DSM 44255</strain>
    </source>
</reference>
<evidence type="ECO:0000313" key="12">
    <source>
        <dbReference type="Proteomes" id="UP001205185"/>
    </source>
</evidence>
<dbReference type="Pfam" id="PF08378">
    <property type="entry name" value="NERD"/>
    <property type="match status" value="1"/>
</dbReference>
<feature type="region of interest" description="Disordered" evidence="8">
    <location>
        <begin position="878"/>
        <end position="913"/>
    </location>
</feature>
<evidence type="ECO:0000259" key="10">
    <source>
        <dbReference type="PROSITE" id="PS50965"/>
    </source>
</evidence>
<dbReference type="Pfam" id="PF00069">
    <property type="entry name" value="Pkinase"/>
    <property type="match status" value="2"/>
</dbReference>
<dbReference type="PANTHER" id="PTHR43289:SF6">
    <property type="entry name" value="SERINE_THREONINE-PROTEIN KINASE NEKL-3"/>
    <property type="match status" value="1"/>
</dbReference>
<feature type="domain" description="NERD" evidence="10">
    <location>
        <begin position="11"/>
        <end position="129"/>
    </location>
</feature>
<dbReference type="EC" id="2.7.11.1" evidence="1"/>
<evidence type="ECO:0000256" key="7">
    <source>
        <dbReference type="PROSITE-ProRule" id="PRU10141"/>
    </source>
</evidence>
<evidence type="ECO:0000256" key="3">
    <source>
        <dbReference type="ARBA" id="ARBA00022679"/>
    </source>
</evidence>
<evidence type="ECO:0000256" key="4">
    <source>
        <dbReference type="ARBA" id="ARBA00022741"/>
    </source>
</evidence>
<feature type="domain" description="Protein kinase" evidence="9">
    <location>
        <begin position="500"/>
        <end position="754"/>
    </location>
</feature>
<keyword evidence="5 11" id="KW-0418">Kinase</keyword>
<dbReference type="EMBL" id="JAMTCO010000013">
    <property type="protein sequence ID" value="MCP2272634.1"/>
    <property type="molecule type" value="Genomic_DNA"/>
</dbReference>
<dbReference type="Proteomes" id="UP001205185">
    <property type="component" value="Unassembled WGS sequence"/>
</dbReference>
<gene>
    <name evidence="11" type="ORF">LV75_005160</name>
</gene>
<dbReference type="Gene3D" id="1.10.510.10">
    <property type="entry name" value="Transferase(Phosphotransferase) domain 1"/>
    <property type="match status" value="2"/>
</dbReference>
<organism evidence="11 12">
    <name type="scientific">Actinokineospora diospyrosa</name>
    <dbReference type="NCBI Taxonomy" id="103728"/>
    <lineage>
        <taxon>Bacteria</taxon>
        <taxon>Bacillati</taxon>
        <taxon>Actinomycetota</taxon>
        <taxon>Actinomycetes</taxon>
        <taxon>Pseudonocardiales</taxon>
        <taxon>Pseudonocardiaceae</taxon>
        <taxon>Actinokineospora</taxon>
    </lineage>
</organism>
<dbReference type="PROSITE" id="PS50965">
    <property type="entry name" value="NERD"/>
    <property type="match status" value="1"/>
</dbReference>
<evidence type="ECO:0000259" key="9">
    <source>
        <dbReference type="PROSITE" id="PS50011"/>
    </source>
</evidence>
<protein>
    <recommendedName>
        <fullName evidence="1">non-specific serine/threonine protein kinase</fullName>
        <ecNumber evidence="1">2.7.11.1</ecNumber>
    </recommendedName>
</protein>
<feature type="compositionally biased region" description="Low complexity" evidence="8">
    <location>
        <begin position="890"/>
        <end position="913"/>
    </location>
</feature>
<dbReference type="PROSITE" id="PS50011">
    <property type="entry name" value="PROTEIN_KINASE_DOM"/>
    <property type="match status" value="2"/>
</dbReference>
<dbReference type="SMART" id="SM00220">
    <property type="entry name" value="S_TKc"/>
    <property type="match status" value="1"/>
</dbReference>
<accession>A0ABT1IJ00</accession>
<dbReference type="SUPFAM" id="SSF56112">
    <property type="entry name" value="Protein kinase-like (PK-like)"/>
    <property type="match status" value="2"/>
</dbReference>
<dbReference type="PROSITE" id="PS00107">
    <property type="entry name" value="PROTEIN_KINASE_ATP"/>
    <property type="match status" value="1"/>
</dbReference>
<dbReference type="InterPro" id="IPR011528">
    <property type="entry name" value="NERD"/>
</dbReference>
<evidence type="ECO:0000256" key="1">
    <source>
        <dbReference type="ARBA" id="ARBA00012513"/>
    </source>
</evidence>
<evidence type="ECO:0000313" key="11">
    <source>
        <dbReference type="EMBL" id="MCP2272634.1"/>
    </source>
</evidence>
<dbReference type="GO" id="GO:0004674">
    <property type="term" value="F:protein serine/threonine kinase activity"/>
    <property type="evidence" value="ECO:0007669"/>
    <property type="project" value="UniProtKB-KW"/>
</dbReference>
<evidence type="ECO:0000256" key="6">
    <source>
        <dbReference type="ARBA" id="ARBA00022840"/>
    </source>
</evidence>
<name>A0ABT1IJ00_9PSEU</name>
<feature type="binding site" evidence="7">
    <location>
        <position position="527"/>
    </location>
    <ligand>
        <name>ATP</name>
        <dbReference type="ChEBI" id="CHEBI:30616"/>
    </ligand>
</feature>
<keyword evidence="4 7" id="KW-0547">Nucleotide-binding</keyword>